<evidence type="ECO:0000256" key="1">
    <source>
        <dbReference type="SAM" id="MobiDB-lite"/>
    </source>
</evidence>
<organism evidence="2 3">
    <name type="scientific">Trichuris muris</name>
    <name type="common">Mouse whipworm</name>
    <dbReference type="NCBI Taxonomy" id="70415"/>
    <lineage>
        <taxon>Eukaryota</taxon>
        <taxon>Metazoa</taxon>
        <taxon>Ecdysozoa</taxon>
        <taxon>Nematoda</taxon>
        <taxon>Enoplea</taxon>
        <taxon>Dorylaimia</taxon>
        <taxon>Trichinellida</taxon>
        <taxon>Trichuridae</taxon>
        <taxon>Trichuris</taxon>
    </lineage>
</organism>
<dbReference type="Proteomes" id="UP000046395">
    <property type="component" value="Unassembled WGS sequence"/>
</dbReference>
<dbReference type="PANTHER" id="PTHR47331">
    <property type="entry name" value="PHD-TYPE DOMAIN-CONTAINING PROTEIN"/>
    <property type="match status" value="1"/>
</dbReference>
<dbReference type="AlphaFoldDB" id="A0A5S6Q2Z0"/>
<dbReference type="WBParaSite" id="TMUE_0000001529.1">
    <property type="protein sequence ID" value="TMUE_0000001529.1"/>
    <property type="gene ID" value="WBGene00297419"/>
</dbReference>
<evidence type="ECO:0000313" key="2">
    <source>
        <dbReference type="Proteomes" id="UP000046395"/>
    </source>
</evidence>
<dbReference type="STRING" id="70415.A0A5S6Q2Z0"/>
<name>A0A5S6Q2Z0_TRIMR</name>
<proteinExistence type="predicted"/>
<feature type="region of interest" description="Disordered" evidence="1">
    <location>
        <begin position="197"/>
        <end position="232"/>
    </location>
</feature>
<dbReference type="InterPro" id="IPR005312">
    <property type="entry name" value="DUF1759"/>
</dbReference>
<reference evidence="3" key="1">
    <citation type="submission" date="2019-12" db="UniProtKB">
        <authorList>
            <consortium name="WormBaseParasite"/>
        </authorList>
    </citation>
    <scope>IDENTIFICATION</scope>
</reference>
<keyword evidence="2" id="KW-1185">Reference proteome</keyword>
<evidence type="ECO:0000313" key="3">
    <source>
        <dbReference type="WBParaSite" id="TMUE_0000001529.1"/>
    </source>
</evidence>
<accession>A0A5S6Q2Z0</accession>
<dbReference type="PANTHER" id="PTHR47331:SF4">
    <property type="entry name" value="PEPTIDASE S1 DOMAIN-CONTAINING PROTEIN"/>
    <property type="match status" value="1"/>
</dbReference>
<sequence>MDAVKSIVVKIESAAGALKSELRQENPVYEAVQRHRDHLAELLLQGERLKTLRSCSLTQEDWEQCARLGQEEVGAADDFLQQNYLLYALAAGSHSSPLPTQLGSGWEREEKEGKHHLEQLLVAMKSNDFTLPLERNRLKLRIQHASRAALALRRRLAYVKLEEETRLRLEELSIDLDAAVMTAHEQHFDLQERLVTMASPSRTSDENETSEGPMTSSSGKVAVSSEPRQLQPNKEAGVIERRLDLCPAESTSIPLQGVPLSTDLAQSSAKRMPFDLTKDGGDLIGALLGQKAEEQIPVFSGEPTEYPAWEEAIAPIRFCPFRQPIMKFDAIKKSLKGEALDIVKWIGMDQPNPVESLVDALKRDYGRAEIAIRAQEARLDKLEPPKEDDYPSLRNFVIAVRSCLATMKAHGYNVEDNPQFTRQLERKLNWTLIKRWCQKKRGETPKHLLEFLEMEADILQKAYLFKPGIIPKRRTVAMEKPKERALIGLETSREGLGEVLTGGESVQSTNSLPRGRMGESSVPSAVRIIYCLIVRNSSRCQSVCAWRRPRDLVFTIVV</sequence>
<protein>
    <submittedName>
        <fullName evidence="3">Uncharacterized protein</fullName>
    </submittedName>
</protein>
<dbReference type="Pfam" id="PF03564">
    <property type="entry name" value="DUF1759"/>
    <property type="match status" value="1"/>
</dbReference>
<feature type="compositionally biased region" description="Polar residues" evidence="1">
    <location>
        <begin position="210"/>
        <end position="219"/>
    </location>
</feature>